<feature type="compositionally biased region" description="Acidic residues" evidence="1">
    <location>
        <begin position="116"/>
        <end position="129"/>
    </location>
</feature>
<protein>
    <submittedName>
        <fullName evidence="2">Uncharacterized protein</fullName>
    </submittedName>
</protein>
<sequence length="141" mass="15331">MSLLGVSDQRSICSFLTRSGLQSSTEGWRVNLCQDRGVQQDDWRVSGPLGKVRPDVMSLSGSDLALLEHPKFDAQGRGTEPGPQIHVCCFHFDPELSGMPDLPPSLAVLSQNAGDGELDNEDAKDDEGDPPTKAAKKKRRE</sequence>
<dbReference type="Proteomes" id="UP000186817">
    <property type="component" value="Unassembled WGS sequence"/>
</dbReference>
<name>A0A1Q9F0W6_SYMMI</name>
<evidence type="ECO:0000256" key="1">
    <source>
        <dbReference type="SAM" id="MobiDB-lite"/>
    </source>
</evidence>
<proteinExistence type="predicted"/>
<gene>
    <name evidence="2" type="ORF">AK812_SmicGene2608</name>
</gene>
<reference evidence="2 3" key="1">
    <citation type="submission" date="2016-02" db="EMBL/GenBank/DDBJ databases">
        <title>Genome analysis of coral dinoflagellate symbionts highlights evolutionary adaptations to a symbiotic lifestyle.</title>
        <authorList>
            <person name="Aranda M."/>
            <person name="Li Y."/>
            <person name="Liew Y.J."/>
            <person name="Baumgarten S."/>
            <person name="Simakov O."/>
            <person name="Wilson M."/>
            <person name="Piel J."/>
            <person name="Ashoor H."/>
            <person name="Bougouffa S."/>
            <person name="Bajic V.B."/>
            <person name="Ryu T."/>
            <person name="Ravasi T."/>
            <person name="Bayer T."/>
            <person name="Micklem G."/>
            <person name="Kim H."/>
            <person name="Bhak J."/>
            <person name="Lajeunesse T.C."/>
            <person name="Voolstra C.R."/>
        </authorList>
    </citation>
    <scope>NUCLEOTIDE SEQUENCE [LARGE SCALE GENOMIC DNA]</scope>
    <source>
        <strain evidence="2 3">CCMP2467</strain>
    </source>
</reference>
<organism evidence="2 3">
    <name type="scientific">Symbiodinium microadriaticum</name>
    <name type="common">Dinoflagellate</name>
    <name type="synonym">Zooxanthella microadriatica</name>
    <dbReference type="NCBI Taxonomy" id="2951"/>
    <lineage>
        <taxon>Eukaryota</taxon>
        <taxon>Sar</taxon>
        <taxon>Alveolata</taxon>
        <taxon>Dinophyceae</taxon>
        <taxon>Suessiales</taxon>
        <taxon>Symbiodiniaceae</taxon>
        <taxon>Symbiodinium</taxon>
    </lineage>
</organism>
<accession>A0A1Q9F0W6</accession>
<comment type="caution">
    <text evidence="2">The sequence shown here is derived from an EMBL/GenBank/DDBJ whole genome shotgun (WGS) entry which is preliminary data.</text>
</comment>
<keyword evidence="3" id="KW-1185">Reference proteome</keyword>
<evidence type="ECO:0000313" key="2">
    <source>
        <dbReference type="EMBL" id="OLQ13356.1"/>
    </source>
</evidence>
<dbReference type="AlphaFoldDB" id="A0A1Q9F0W6"/>
<evidence type="ECO:0000313" key="3">
    <source>
        <dbReference type="Proteomes" id="UP000186817"/>
    </source>
</evidence>
<dbReference type="EMBL" id="LSRX01000029">
    <property type="protein sequence ID" value="OLQ13356.1"/>
    <property type="molecule type" value="Genomic_DNA"/>
</dbReference>
<feature type="region of interest" description="Disordered" evidence="1">
    <location>
        <begin position="100"/>
        <end position="141"/>
    </location>
</feature>